<reference evidence="2 3" key="1">
    <citation type="submission" date="2018-10" db="EMBL/GenBank/DDBJ databases">
        <title>Genome-centric metagenomics revealed C2 chemical producing, CO utilizing Clostridium with novel acetogenic gene cluster.</title>
        <authorList>
            <person name="Kang H."/>
            <person name="Park B."/>
            <person name="Choi I.G."/>
            <person name="Chang I.S."/>
        </authorList>
    </citation>
    <scope>NUCLEOTIDE SEQUENCE [LARGE SCALE GENOMIC DNA]</scope>
    <source>
        <strain evidence="2 3">H21-9</strain>
    </source>
</reference>
<dbReference type="InterPro" id="IPR007630">
    <property type="entry name" value="RNA_pol_sigma70_r4"/>
</dbReference>
<dbReference type="GO" id="GO:0003700">
    <property type="term" value="F:DNA-binding transcription factor activity"/>
    <property type="evidence" value="ECO:0007669"/>
    <property type="project" value="InterPro"/>
</dbReference>
<dbReference type="GO" id="GO:0006352">
    <property type="term" value="P:DNA-templated transcription initiation"/>
    <property type="evidence" value="ECO:0007669"/>
    <property type="project" value="InterPro"/>
</dbReference>
<protein>
    <submittedName>
        <fullName evidence="2">Sigma-70 family RNA polymerase sigma factor</fullName>
    </submittedName>
</protein>
<name>A0A3M0SXM7_9CLOT</name>
<dbReference type="Gene3D" id="1.20.140.160">
    <property type="match status" value="1"/>
</dbReference>
<proteinExistence type="predicted"/>
<dbReference type="AlphaFoldDB" id="A0A3M0SXM7"/>
<dbReference type="RefSeq" id="WP_122057937.1">
    <property type="nucleotide sequence ID" value="NZ_RFAQ01000006.1"/>
</dbReference>
<gene>
    <name evidence="2" type="ORF">D9O40_03475</name>
</gene>
<dbReference type="SUPFAM" id="SSF88659">
    <property type="entry name" value="Sigma3 and sigma4 domains of RNA polymerase sigma factors"/>
    <property type="match status" value="1"/>
</dbReference>
<evidence type="ECO:0000313" key="3">
    <source>
        <dbReference type="Proteomes" id="UP000277999"/>
    </source>
</evidence>
<evidence type="ECO:0000313" key="2">
    <source>
        <dbReference type="EMBL" id="RMD03214.1"/>
    </source>
</evidence>
<feature type="domain" description="RNA polymerase sigma-70 region 4" evidence="1">
    <location>
        <begin position="92"/>
        <end position="141"/>
    </location>
</feature>
<accession>A0A3M0SXM7</accession>
<dbReference type="Pfam" id="PF04545">
    <property type="entry name" value="Sigma70_r4"/>
    <property type="match status" value="1"/>
</dbReference>
<dbReference type="Proteomes" id="UP000277999">
    <property type="component" value="Unassembled WGS sequence"/>
</dbReference>
<sequence length="144" mass="16991">MSKIIKIGKELVPVSEDVYKEYYKMARRERYMENDIKVGRINIEPKTGAATFIPSKEDSIERLMEQGSDFADVQAVEDIICDKAMLFILQKAMEELNHEEKELIEDLYYNNFTVRQTAQKENVSHVTIIKRHKKLLNKLKKYFL</sequence>
<organism evidence="2 3">
    <name type="scientific">Clostridium autoethanogenum</name>
    <dbReference type="NCBI Taxonomy" id="84023"/>
    <lineage>
        <taxon>Bacteria</taxon>
        <taxon>Bacillati</taxon>
        <taxon>Bacillota</taxon>
        <taxon>Clostridia</taxon>
        <taxon>Eubacteriales</taxon>
        <taxon>Clostridiaceae</taxon>
        <taxon>Clostridium</taxon>
    </lineage>
</organism>
<evidence type="ECO:0000259" key="1">
    <source>
        <dbReference type="Pfam" id="PF04545"/>
    </source>
</evidence>
<dbReference type="InterPro" id="IPR013324">
    <property type="entry name" value="RNA_pol_sigma_r3/r4-like"/>
</dbReference>
<dbReference type="EMBL" id="RFAQ01000006">
    <property type="protein sequence ID" value="RMD03214.1"/>
    <property type="molecule type" value="Genomic_DNA"/>
</dbReference>
<comment type="caution">
    <text evidence="2">The sequence shown here is derived from an EMBL/GenBank/DDBJ whole genome shotgun (WGS) entry which is preliminary data.</text>
</comment>